<evidence type="ECO:0008006" key="7">
    <source>
        <dbReference type="Google" id="ProtNLM"/>
    </source>
</evidence>
<protein>
    <recommendedName>
        <fullName evidence="7">50S ribosomal protein L23</fullName>
    </recommendedName>
</protein>
<dbReference type="NCBIfam" id="NF004363">
    <property type="entry name" value="PRK05738.2-4"/>
    <property type="match status" value="1"/>
</dbReference>
<dbReference type="EMBL" id="UINC01123353">
    <property type="protein sequence ID" value="SVC99767.1"/>
    <property type="molecule type" value="Genomic_DNA"/>
</dbReference>
<dbReference type="Pfam" id="PF00276">
    <property type="entry name" value="Ribosomal_L23"/>
    <property type="match status" value="1"/>
</dbReference>
<sequence>MLGPIITEKGTRLSEHGQIVFKVRLDANKAQIRKAVEGLFDVKVTKVNTIRVRGKTKIFRQTVGRRSNYKKAIVTLSEGQNIDYLAGL</sequence>
<dbReference type="NCBIfam" id="NF004360">
    <property type="entry name" value="PRK05738.1-5"/>
    <property type="match status" value="1"/>
</dbReference>
<comment type="similarity">
    <text evidence="1">Belongs to the universal ribosomal protein uL23 family.</text>
</comment>
<evidence type="ECO:0000256" key="2">
    <source>
        <dbReference type="ARBA" id="ARBA00022730"/>
    </source>
</evidence>
<dbReference type="GO" id="GO:0005840">
    <property type="term" value="C:ribosome"/>
    <property type="evidence" value="ECO:0007669"/>
    <property type="project" value="UniProtKB-KW"/>
</dbReference>
<dbReference type="PANTHER" id="PTHR11620">
    <property type="entry name" value="60S RIBOSOMAL PROTEIN L23A"/>
    <property type="match status" value="1"/>
</dbReference>
<evidence type="ECO:0000256" key="4">
    <source>
        <dbReference type="ARBA" id="ARBA00022980"/>
    </source>
</evidence>
<organism evidence="6">
    <name type="scientific">marine metagenome</name>
    <dbReference type="NCBI Taxonomy" id="408172"/>
    <lineage>
        <taxon>unclassified sequences</taxon>
        <taxon>metagenomes</taxon>
        <taxon>ecological metagenomes</taxon>
    </lineage>
</organism>
<dbReference type="InterPro" id="IPR012678">
    <property type="entry name" value="Ribosomal_uL23/eL15/eS24_sf"/>
</dbReference>
<evidence type="ECO:0000313" key="6">
    <source>
        <dbReference type="EMBL" id="SVC99767.1"/>
    </source>
</evidence>
<dbReference type="AlphaFoldDB" id="A0A382RRS6"/>
<keyword evidence="4" id="KW-0689">Ribosomal protein</keyword>
<keyword evidence="3" id="KW-0694">RNA-binding</keyword>
<dbReference type="InterPro" id="IPR013025">
    <property type="entry name" value="Ribosomal_uL23-like"/>
</dbReference>
<dbReference type="SUPFAM" id="SSF54189">
    <property type="entry name" value="Ribosomal proteins S24e, L23 and L15e"/>
    <property type="match status" value="1"/>
</dbReference>
<dbReference type="FunFam" id="3.30.70.330:FF:000001">
    <property type="entry name" value="50S ribosomal protein L23"/>
    <property type="match status" value="1"/>
</dbReference>
<gene>
    <name evidence="6" type="ORF">METZ01_LOCUS352621</name>
</gene>
<reference evidence="6" key="1">
    <citation type="submission" date="2018-05" db="EMBL/GenBank/DDBJ databases">
        <authorList>
            <person name="Lanie J.A."/>
            <person name="Ng W.-L."/>
            <person name="Kazmierczak K.M."/>
            <person name="Andrzejewski T.M."/>
            <person name="Davidsen T.M."/>
            <person name="Wayne K.J."/>
            <person name="Tettelin H."/>
            <person name="Glass J.I."/>
            <person name="Rusch D."/>
            <person name="Podicherti R."/>
            <person name="Tsui H.-C.T."/>
            <person name="Winkler M.E."/>
        </authorList>
    </citation>
    <scope>NUCLEOTIDE SEQUENCE</scope>
</reference>
<dbReference type="GO" id="GO:1990904">
    <property type="term" value="C:ribonucleoprotein complex"/>
    <property type="evidence" value="ECO:0007669"/>
    <property type="project" value="UniProtKB-KW"/>
</dbReference>
<dbReference type="InterPro" id="IPR001014">
    <property type="entry name" value="Ribosomal_uL23_CS"/>
</dbReference>
<dbReference type="GO" id="GO:0006412">
    <property type="term" value="P:translation"/>
    <property type="evidence" value="ECO:0007669"/>
    <property type="project" value="InterPro"/>
</dbReference>
<dbReference type="GO" id="GO:0019843">
    <property type="term" value="F:rRNA binding"/>
    <property type="evidence" value="ECO:0007669"/>
    <property type="project" value="UniProtKB-KW"/>
</dbReference>
<keyword evidence="2" id="KW-0699">rRNA-binding</keyword>
<dbReference type="PROSITE" id="PS00050">
    <property type="entry name" value="RIBOSOMAL_L23"/>
    <property type="match status" value="1"/>
</dbReference>
<dbReference type="GO" id="GO:0003735">
    <property type="term" value="F:structural constituent of ribosome"/>
    <property type="evidence" value="ECO:0007669"/>
    <property type="project" value="InterPro"/>
</dbReference>
<evidence type="ECO:0000256" key="5">
    <source>
        <dbReference type="ARBA" id="ARBA00023274"/>
    </source>
</evidence>
<dbReference type="InterPro" id="IPR012677">
    <property type="entry name" value="Nucleotide-bd_a/b_plait_sf"/>
</dbReference>
<dbReference type="HAMAP" id="MF_01369_B">
    <property type="entry name" value="Ribosomal_uL23_B"/>
    <property type="match status" value="1"/>
</dbReference>
<accession>A0A382RRS6</accession>
<keyword evidence="5" id="KW-0687">Ribonucleoprotein</keyword>
<name>A0A382RRS6_9ZZZZ</name>
<dbReference type="Gene3D" id="3.30.70.330">
    <property type="match status" value="1"/>
</dbReference>
<evidence type="ECO:0000256" key="3">
    <source>
        <dbReference type="ARBA" id="ARBA00022884"/>
    </source>
</evidence>
<dbReference type="NCBIfam" id="NF004359">
    <property type="entry name" value="PRK05738.1-3"/>
    <property type="match status" value="1"/>
</dbReference>
<evidence type="ECO:0000256" key="1">
    <source>
        <dbReference type="ARBA" id="ARBA00006700"/>
    </source>
</evidence>
<proteinExistence type="inferred from homology"/>